<organism evidence="3 4">
    <name type="scientific">Hyphomonas johnsonii MHS-2</name>
    <dbReference type="NCBI Taxonomy" id="1280950"/>
    <lineage>
        <taxon>Bacteria</taxon>
        <taxon>Pseudomonadati</taxon>
        <taxon>Pseudomonadota</taxon>
        <taxon>Alphaproteobacteria</taxon>
        <taxon>Hyphomonadales</taxon>
        <taxon>Hyphomonadaceae</taxon>
        <taxon>Hyphomonas</taxon>
    </lineage>
</organism>
<dbReference type="Gene3D" id="3.40.50.1860">
    <property type="match status" value="2"/>
</dbReference>
<dbReference type="InterPro" id="IPR004380">
    <property type="entry name" value="Asp_race"/>
</dbReference>
<protein>
    <submittedName>
        <fullName evidence="3">Aspartate racemase</fullName>
    </submittedName>
</protein>
<dbReference type="OrthoDB" id="9803739at2"/>
<dbReference type="InterPro" id="IPR015942">
    <property type="entry name" value="Asp/Glu/hydantoin_racemase"/>
</dbReference>
<comment type="caution">
    <text evidence="3">The sequence shown here is derived from an EMBL/GenBank/DDBJ whole genome shotgun (WGS) entry which is preliminary data.</text>
</comment>
<name>A0A059FJG1_9PROT</name>
<dbReference type="GO" id="GO:0047661">
    <property type="term" value="F:amino-acid racemase activity"/>
    <property type="evidence" value="ECO:0007669"/>
    <property type="project" value="InterPro"/>
</dbReference>
<dbReference type="STRING" id="1280950.HJO_12911"/>
<evidence type="ECO:0000313" key="4">
    <source>
        <dbReference type="Proteomes" id="UP000025171"/>
    </source>
</evidence>
<evidence type="ECO:0000256" key="1">
    <source>
        <dbReference type="ARBA" id="ARBA00007847"/>
    </source>
</evidence>
<reference evidence="3 4" key="1">
    <citation type="journal article" date="2014" name="Antonie Van Leeuwenhoek">
        <title>Hyphomonas beringensis sp. nov. and Hyphomonas chukchiensis sp. nov., isolated from surface seawater of the Bering Sea and Chukchi Sea.</title>
        <authorList>
            <person name="Li C."/>
            <person name="Lai Q."/>
            <person name="Li G."/>
            <person name="Dong C."/>
            <person name="Wang J."/>
            <person name="Liao Y."/>
            <person name="Shao Z."/>
        </authorList>
    </citation>
    <scope>NUCLEOTIDE SEQUENCE [LARGE SCALE GENOMIC DNA]</scope>
    <source>
        <strain evidence="3 4">MHS-2</strain>
    </source>
</reference>
<dbReference type="PATRIC" id="fig|1280950.3.peg.2586"/>
<dbReference type="AlphaFoldDB" id="A0A059FJG1"/>
<dbReference type="RefSeq" id="WP_035617492.1">
    <property type="nucleotide sequence ID" value="NZ_ARYK01000006.1"/>
</dbReference>
<keyword evidence="4" id="KW-1185">Reference proteome</keyword>
<dbReference type="NCBIfam" id="TIGR00035">
    <property type="entry name" value="asp_race"/>
    <property type="match status" value="1"/>
</dbReference>
<dbReference type="Pfam" id="PF01177">
    <property type="entry name" value="Asp_Glu_race"/>
    <property type="match status" value="1"/>
</dbReference>
<dbReference type="PROSITE" id="PS00924">
    <property type="entry name" value="ASP_GLU_RACEMASE_2"/>
    <property type="match status" value="1"/>
</dbReference>
<dbReference type="eggNOG" id="COG1794">
    <property type="taxonomic scope" value="Bacteria"/>
</dbReference>
<dbReference type="PANTHER" id="PTHR21198">
    <property type="entry name" value="GLUTAMATE RACEMASE"/>
    <property type="match status" value="1"/>
</dbReference>
<keyword evidence="2" id="KW-0413">Isomerase</keyword>
<accession>A0A059FJG1</accession>
<comment type="similarity">
    <text evidence="1">Belongs to the aspartate/glutamate racemases family.</text>
</comment>
<dbReference type="PANTHER" id="PTHR21198:SF7">
    <property type="entry name" value="ASPARTATE-GLUTAMATE RACEMASE FAMILY"/>
    <property type="match status" value="1"/>
</dbReference>
<sequence length="230" mass="24492">MKKIGIIGGMGPASTMIYYETLCELARARSGGNASARVMIDALDFGEVQALQQSGAWDEAGRQLAEAGQRLERAGAELVLLATNTMHKVAGPLQQALSVPFIHIIDAAAARLRADGRRAPALLGTRYTMEEPFYPDYLADAFGTAPLVPDATDRDDVHRIIFDDLVKGIVTPATTQRYIAITQALAARGADSVILGCTEIGLVLNPANSPLPVYDTARIHCEAAMELASA</sequence>
<dbReference type="SUPFAM" id="SSF53681">
    <property type="entry name" value="Aspartate/glutamate racemase"/>
    <property type="match status" value="2"/>
</dbReference>
<gene>
    <name evidence="3" type="ORF">HJO_12911</name>
</gene>
<dbReference type="Proteomes" id="UP000025171">
    <property type="component" value="Unassembled WGS sequence"/>
</dbReference>
<evidence type="ECO:0000313" key="3">
    <source>
        <dbReference type="EMBL" id="KCZ90752.1"/>
    </source>
</evidence>
<evidence type="ECO:0000256" key="2">
    <source>
        <dbReference type="ARBA" id="ARBA00023235"/>
    </source>
</evidence>
<dbReference type="EMBL" id="ARYK01000006">
    <property type="protein sequence ID" value="KCZ90752.1"/>
    <property type="molecule type" value="Genomic_DNA"/>
</dbReference>
<dbReference type="InterPro" id="IPR001920">
    <property type="entry name" value="Asp/Glu_race"/>
</dbReference>
<proteinExistence type="inferred from homology"/>
<dbReference type="InterPro" id="IPR033134">
    <property type="entry name" value="Asp/Glu_racemase_AS_2"/>
</dbReference>